<feature type="binding site" evidence="6">
    <location>
        <begin position="181"/>
        <end position="182"/>
    </location>
    <ligand>
        <name>S-adenosyl-L-methionine</name>
        <dbReference type="ChEBI" id="CHEBI:59789"/>
    </ligand>
</feature>
<evidence type="ECO:0000256" key="2">
    <source>
        <dbReference type="ARBA" id="ARBA00022679"/>
    </source>
</evidence>
<dbReference type="OrthoDB" id="6329284at2759"/>
<dbReference type="HAMAP" id="MF_01813">
    <property type="entry name" value="MenG_UbiE_methyltr"/>
    <property type="match status" value="1"/>
</dbReference>
<comment type="subunit">
    <text evidence="5">Component of a multi-subunit COQ enzyme complex, composed of at least COQ3, COQ4, COQ5, COQ6, COQ7 and COQ9. Interacts with PYURF; the interaction is direct, stabilizes COQ5 protein and associates PYURF with COQ enzyme complex.</text>
</comment>
<keyword evidence="6" id="KW-0472">Membrane</keyword>
<name>A0A9W8HY57_9FUNG</name>
<keyword evidence="4 6" id="KW-0949">S-adenosyl-L-methionine</keyword>
<keyword evidence="1 6" id="KW-0489">Methyltransferase</keyword>
<dbReference type="EC" id="2.1.1.201" evidence="6"/>
<feature type="region of interest" description="Disordered" evidence="7">
    <location>
        <begin position="33"/>
        <end position="62"/>
    </location>
</feature>
<dbReference type="FunFam" id="3.40.50.150:FF:000064">
    <property type="entry name" value="2-methoxy-6-polyprenyl-1,4-benzoquinol methylase, mitochondrial"/>
    <property type="match status" value="1"/>
</dbReference>
<comment type="subcellular location">
    <subcellularLocation>
        <location evidence="6">Mitochondrion inner membrane</location>
        <topology evidence="6">Peripheral membrane protein</topology>
        <orientation evidence="6">Matrix side</orientation>
    </subcellularLocation>
</comment>
<dbReference type="NCBIfam" id="TIGR01934">
    <property type="entry name" value="MenG_MenH_UbiE"/>
    <property type="match status" value="1"/>
</dbReference>
<evidence type="ECO:0000313" key="8">
    <source>
        <dbReference type="EMBL" id="KAJ2800175.1"/>
    </source>
</evidence>
<keyword evidence="6" id="KW-0999">Mitochondrion inner membrane</keyword>
<dbReference type="EMBL" id="JANBUO010001036">
    <property type="protein sequence ID" value="KAJ2800175.1"/>
    <property type="molecule type" value="Genomic_DNA"/>
</dbReference>
<comment type="pathway">
    <text evidence="6">Cofactor biosynthesis; ubiquinone biosynthesis.</text>
</comment>
<dbReference type="PROSITE" id="PS01183">
    <property type="entry name" value="UBIE_1"/>
    <property type="match status" value="1"/>
</dbReference>
<feature type="binding site" evidence="6">
    <location>
        <position position="125"/>
    </location>
    <ligand>
        <name>S-adenosyl-L-methionine</name>
        <dbReference type="ChEBI" id="CHEBI:59789"/>
    </ligand>
</feature>
<keyword evidence="2 6" id="KW-0808">Transferase</keyword>
<feature type="binding site" evidence="6">
    <location>
        <position position="151"/>
    </location>
    <ligand>
        <name>S-adenosyl-L-methionine</name>
        <dbReference type="ChEBI" id="CHEBI:59789"/>
    </ligand>
</feature>
<comment type="catalytic activity">
    <reaction evidence="6">
        <text>a 2-methoxy-6-(all-trans-polyprenyl)benzene-1,4-diol + S-adenosyl-L-methionine = a 5-methoxy-2-methyl-3-(all-trans-polyprenyl)benzene-1,4-diol + S-adenosyl-L-homocysteine + H(+)</text>
        <dbReference type="Rhea" id="RHEA:28286"/>
        <dbReference type="Rhea" id="RHEA-COMP:10858"/>
        <dbReference type="Rhea" id="RHEA-COMP:10859"/>
        <dbReference type="ChEBI" id="CHEBI:15378"/>
        <dbReference type="ChEBI" id="CHEBI:57856"/>
        <dbReference type="ChEBI" id="CHEBI:59789"/>
        <dbReference type="ChEBI" id="CHEBI:84166"/>
        <dbReference type="ChEBI" id="CHEBI:84167"/>
        <dbReference type="EC" id="2.1.1.201"/>
    </reaction>
</comment>
<dbReference type="PROSITE" id="PS51608">
    <property type="entry name" value="SAM_MT_UBIE"/>
    <property type="match status" value="1"/>
</dbReference>
<dbReference type="GO" id="GO:0032259">
    <property type="term" value="P:methylation"/>
    <property type="evidence" value="ECO:0007669"/>
    <property type="project" value="UniProtKB-KW"/>
</dbReference>
<organism evidence="8 9">
    <name type="scientific">Coemansia guatemalensis</name>
    <dbReference type="NCBI Taxonomy" id="2761395"/>
    <lineage>
        <taxon>Eukaryota</taxon>
        <taxon>Fungi</taxon>
        <taxon>Fungi incertae sedis</taxon>
        <taxon>Zoopagomycota</taxon>
        <taxon>Kickxellomycotina</taxon>
        <taxon>Kickxellomycetes</taxon>
        <taxon>Kickxellales</taxon>
        <taxon>Kickxellaceae</taxon>
        <taxon>Coemansia</taxon>
    </lineage>
</organism>
<accession>A0A9W8HY57</accession>
<keyword evidence="9" id="KW-1185">Reference proteome</keyword>
<dbReference type="PANTHER" id="PTHR43591:SF24">
    <property type="entry name" value="2-METHOXY-6-POLYPRENYL-1,4-BENZOQUINOL METHYLASE, MITOCHONDRIAL"/>
    <property type="match status" value="1"/>
</dbReference>
<feature type="compositionally biased region" description="Polar residues" evidence="7">
    <location>
        <begin position="45"/>
        <end position="61"/>
    </location>
</feature>
<dbReference type="AlphaFoldDB" id="A0A9W8HY57"/>
<evidence type="ECO:0000256" key="6">
    <source>
        <dbReference type="HAMAP-Rule" id="MF_03191"/>
    </source>
</evidence>
<dbReference type="InterPro" id="IPR023576">
    <property type="entry name" value="UbiE/COQ5_MeTrFase_CS"/>
</dbReference>
<comment type="function">
    <text evidence="6">Methyltransferase required for the conversion of 2-polyprenyl-6-methoxy-1,4-benzoquinol (DDMQH2) to 2-polyprenyl-3-methyl-6-methoxy-1,4-benzoquinol (DMQH2).</text>
</comment>
<dbReference type="GO" id="GO:0008425">
    <property type="term" value="F:2-methoxy-6-polyprenyl-1,4-benzoquinol methyltransferase activity"/>
    <property type="evidence" value="ECO:0007669"/>
    <property type="project" value="UniProtKB-UniRule"/>
</dbReference>
<reference evidence="8" key="1">
    <citation type="submission" date="2022-07" db="EMBL/GenBank/DDBJ databases">
        <title>Phylogenomic reconstructions and comparative analyses of Kickxellomycotina fungi.</title>
        <authorList>
            <person name="Reynolds N.K."/>
            <person name="Stajich J.E."/>
            <person name="Barry K."/>
            <person name="Grigoriev I.V."/>
            <person name="Crous P."/>
            <person name="Smith M.E."/>
        </authorList>
    </citation>
    <scope>NUCLEOTIDE SEQUENCE</scope>
    <source>
        <strain evidence="8">NRRL 1565</strain>
    </source>
</reference>
<evidence type="ECO:0000256" key="7">
    <source>
        <dbReference type="SAM" id="MobiDB-lite"/>
    </source>
</evidence>
<protein>
    <recommendedName>
        <fullName evidence="6">2-methoxy-6-polyprenyl-1,4-benzoquinol methylase, mitochondrial</fullName>
        <ecNumber evidence="6">2.1.1.201</ecNumber>
    </recommendedName>
    <alternativeName>
        <fullName evidence="6">Ubiquinone biosynthesis methyltransferase COQ5</fullName>
    </alternativeName>
</protein>
<evidence type="ECO:0000256" key="1">
    <source>
        <dbReference type="ARBA" id="ARBA00022603"/>
    </source>
</evidence>
<keyword evidence="3 6" id="KW-0831">Ubiquinone biosynthesis</keyword>
<evidence type="ECO:0000313" key="9">
    <source>
        <dbReference type="Proteomes" id="UP001140094"/>
    </source>
</evidence>
<evidence type="ECO:0000256" key="5">
    <source>
        <dbReference type="ARBA" id="ARBA00046387"/>
    </source>
</evidence>
<dbReference type="SUPFAM" id="SSF53335">
    <property type="entry name" value="S-adenosyl-L-methionine-dependent methyltransferases"/>
    <property type="match status" value="1"/>
</dbReference>
<sequence length="312" mass="35234">MNSSLTRRLAGTATNSIRTAKLHTPLRAISISAKQQQQQQQQQQSHLQSNQIQHDQPSTTHFGFKTVPEEVKESLVRNVFSSVASNYDVMNDAMSLGIHRLWKDHFMRTMAPTPGAKLLDVAGGTGDIAHRFLNYQDNINHDSTSSVHMVDINPDMLREGERRFADSKWKQEGRVDFTVGNAEHLDFIEDNSFDAYSIAFGIRNCTHPDRVVREAFRVLKPGGRFMCLEFSRVSNPLLAAAYDLHSFYVIPKLGELIANDRNSYEYLVESIRKFPAQDDFAQIIREAGFTTIGSGYENLTFGTVAIHSGFKF</sequence>
<gene>
    <name evidence="8" type="primary">COQ5_3</name>
    <name evidence="6" type="synonym">COQ5</name>
    <name evidence="8" type="ORF">H4R20_004157</name>
</gene>
<dbReference type="GO" id="GO:0031314">
    <property type="term" value="C:extrinsic component of mitochondrial inner membrane"/>
    <property type="evidence" value="ECO:0007669"/>
    <property type="project" value="UniProtKB-UniRule"/>
</dbReference>
<comment type="caution">
    <text evidence="6">Lacks conserved residue(s) required for the propagation of feature annotation.</text>
</comment>
<proteinExistence type="inferred from homology"/>
<dbReference type="Pfam" id="PF01209">
    <property type="entry name" value="Ubie_methyltran"/>
    <property type="match status" value="1"/>
</dbReference>
<comment type="similarity">
    <text evidence="6">Belongs to the class I-like SAM-binding methyltransferase superfamily. MenG/UbiE family.</text>
</comment>
<comment type="caution">
    <text evidence="8">The sequence shown here is derived from an EMBL/GenBank/DDBJ whole genome shotgun (WGS) entry which is preliminary data.</text>
</comment>
<keyword evidence="6" id="KW-0496">Mitochondrion</keyword>
<dbReference type="InterPro" id="IPR029063">
    <property type="entry name" value="SAM-dependent_MTases_sf"/>
</dbReference>
<dbReference type="Gene3D" id="3.40.50.150">
    <property type="entry name" value="Vaccinia Virus protein VP39"/>
    <property type="match status" value="1"/>
</dbReference>
<dbReference type="PROSITE" id="PS01184">
    <property type="entry name" value="UBIE_2"/>
    <property type="match status" value="1"/>
</dbReference>
<feature type="compositionally biased region" description="Low complexity" evidence="7">
    <location>
        <begin position="35"/>
        <end position="44"/>
    </location>
</feature>
<evidence type="ECO:0000256" key="4">
    <source>
        <dbReference type="ARBA" id="ARBA00022691"/>
    </source>
</evidence>
<dbReference type="InterPro" id="IPR004033">
    <property type="entry name" value="UbiE/COQ5_MeTrFase"/>
</dbReference>
<dbReference type="Proteomes" id="UP001140094">
    <property type="component" value="Unassembled WGS sequence"/>
</dbReference>
<dbReference type="CDD" id="cd02440">
    <property type="entry name" value="AdoMet_MTases"/>
    <property type="match status" value="1"/>
</dbReference>
<dbReference type="PANTHER" id="PTHR43591">
    <property type="entry name" value="METHYLTRANSFERASE"/>
    <property type="match status" value="1"/>
</dbReference>
<evidence type="ECO:0000256" key="3">
    <source>
        <dbReference type="ARBA" id="ARBA00022688"/>
    </source>
</evidence>